<gene>
    <name evidence="2" type="ORF">SAMN04488514_1011019</name>
</gene>
<dbReference type="CDD" id="cd19163">
    <property type="entry name" value="AKR_galDH"/>
    <property type="match status" value="1"/>
</dbReference>
<dbReference type="RefSeq" id="WP_089886014.1">
    <property type="nucleotide sequence ID" value="NZ_FNGV01000001.1"/>
</dbReference>
<dbReference type="EMBL" id="FNGV01000001">
    <property type="protein sequence ID" value="SDL49891.1"/>
    <property type="molecule type" value="Genomic_DNA"/>
</dbReference>
<dbReference type="GO" id="GO:0010349">
    <property type="term" value="F:L-galactose dehydrogenase activity"/>
    <property type="evidence" value="ECO:0007669"/>
    <property type="project" value="InterPro"/>
</dbReference>
<feature type="domain" description="NADP-dependent oxidoreductase" evidence="1">
    <location>
        <begin position="15"/>
        <end position="301"/>
    </location>
</feature>
<name>A0A1G9KJJ5_9FLAO</name>
<dbReference type="Proteomes" id="UP000199440">
    <property type="component" value="Unassembled WGS sequence"/>
</dbReference>
<dbReference type="STRING" id="192904.SAMN04488514_1011019"/>
<dbReference type="InterPro" id="IPR044479">
    <property type="entry name" value="LGALDH-like"/>
</dbReference>
<proteinExistence type="predicted"/>
<keyword evidence="3" id="KW-1185">Reference proteome</keyword>
<dbReference type="InterPro" id="IPR036812">
    <property type="entry name" value="NAD(P)_OxRdtase_dom_sf"/>
</dbReference>
<dbReference type="Pfam" id="PF00248">
    <property type="entry name" value="Aldo_ket_red"/>
    <property type="match status" value="1"/>
</dbReference>
<dbReference type="PANTHER" id="PTHR42686:SF1">
    <property type="entry name" value="GH17980P-RELATED"/>
    <property type="match status" value="1"/>
</dbReference>
<evidence type="ECO:0000313" key="3">
    <source>
        <dbReference type="Proteomes" id="UP000199440"/>
    </source>
</evidence>
<dbReference type="GO" id="GO:0005829">
    <property type="term" value="C:cytosol"/>
    <property type="evidence" value="ECO:0007669"/>
    <property type="project" value="TreeGrafter"/>
</dbReference>
<evidence type="ECO:0000259" key="1">
    <source>
        <dbReference type="Pfam" id="PF00248"/>
    </source>
</evidence>
<dbReference type="PANTHER" id="PTHR42686">
    <property type="entry name" value="GH17980P-RELATED"/>
    <property type="match status" value="1"/>
</dbReference>
<dbReference type="AlphaFoldDB" id="A0A1G9KJJ5"/>
<protein>
    <submittedName>
        <fullName evidence="2">Predicted oxidoreductase</fullName>
    </submittedName>
</protein>
<dbReference type="InterPro" id="IPR020471">
    <property type="entry name" value="AKR"/>
</dbReference>
<reference evidence="2 3" key="1">
    <citation type="submission" date="2016-10" db="EMBL/GenBank/DDBJ databases">
        <authorList>
            <person name="de Groot N.N."/>
        </authorList>
    </citation>
    <scope>NUCLEOTIDE SEQUENCE [LARGE SCALE GENOMIC DNA]</scope>
    <source>
        <strain evidence="2 3">DSM 19886</strain>
    </source>
</reference>
<organism evidence="2 3">
    <name type="scientific">Kriegella aquimaris</name>
    <dbReference type="NCBI Taxonomy" id="192904"/>
    <lineage>
        <taxon>Bacteria</taxon>
        <taxon>Pseudomonadati</taxon>
        <taxon>Bacteroidota</taxon>
        <taxon>Flavobacteriia</taxon>
        <taxon>Flavobacteriales</taxon>
        <taxon>Flavobacteriaceae</taxon>
        <taxon>Kriegella</taxon>
    </lineage>
</organism>
<evidence type="ECO:0000313" key="2">
    <source>
        <dbReference type="EMBL" id="SDL49891.1"/>
    </source>
</evidence>
<sequence length="320" mass="35894">MRYNTLGNTAITISELGFGASAIGGMFNNTEKDEALKTVHLAFDRGINYFDTSPAYGRMNSTYGPITSEIVLGNALKDIKRSEFILSTKAGKISSLPPELNFSYQAIIDSVESSLERLQTDYLDIVFLHDIEYDKGKHLDMALNEGLEALRDMKKAGKIRFIGGSCYSIEVLNKVIPNYDLDVVLVHNHYTLINNQLLELIPKIKKKGMGLVSASPFASGLLTNQGPPDWYPTSKKDLCIMDKTLNFCKENNVHIEKLAIQYALSNPEIPTTLFSCNQQYHLNQNVDWSEEPTDNAMIKNLCTLLEPLRNKDFDFGAYND</sequence>
<dbReference type="SUPFAM" id="SSF51430">
    <property type="entry name" value="NAD(P)-linked oxidoreductase"/>
    <property type="match status" value="1"/>
</dbReference>
<accession>A0A1G9KJJ5</accession>
<dbReference type="Gene3D" id="3.20.20.100">
    <property type="entry name" value="NADP-dependent oxidoreductase domain"/>
    <property type="match status" value="1"/>
</dbReference>
<dbReference type="OrthoDB" id="9773828at2"/>
<dbReference type="InterPro" id="IPR023210">
    <property type="entry name" value="NADP_OxRdtase_dom"/>
</dbReference>